<reference evidence="3" key="1">
    <citation type="journal article" date="2019" name="Int. J. Syst. Evol. Microbiol.">
        <title>The Global Catalogue of Microorganisms (GCM) 10K type strain sequencing project: providing services to taxonomists for standard genome sequencing and annotation.</title>
        <authorList>
            <consortium name="The Broad Institute Genomics Platform"/>
            <consortium name="The Broad Institute Genome Sequencing Center for Infectious Disease"/>
            <person name="Wu L."/>
            <person name="Ma J."/>
        </authorList>
    </citation>
    <scope>NUCLEOTIDE SEQUENCE [LARGE SCALE GENOMIC DNA]</scope>
    <source>
        <strain evidence="3">TISTR 1827</strain>
    </source>
</reference>
<evidence type="ECO:0000313" key="3">
    <source>
        <dbReference type="Proteomes" id="UP001597493"/>
    </source>
</evidence>
<dbReference type="EMBL" id="JBHUMY010000006">
    <property type="protein sequence ID" value="MFD2660156.1"/>
    <property type="molecule type" value="Genomic_DNA"/>
</dbReference>
<feature type="region of interest" description="Disordered" evidence="1">
    <location>
        <begin position="1"/>
        <end position="60"/>
    </location>
</feature>
<protein>
    <submittedName>
        <fullName evidence="2">Uncharacterized protein</fullName>
    </submittedName>
</protein>
<organism evidence="2 3">
    <name type="scientific">Paenibacillus thailandensis</name>
    <dbReference type="NCBI Taxonomy" id="393250"/>
    <lineage>
        <taxon>Bacteria</taxon>
        <taxon>Bacillati</taxon>
        <taxon>Bacillota</taxon>
        <taxon>Bacilli</taxon>
        <taxon>Bacillales</taxon>
        <taxon>Paenibacillaceae</taxon>
        <taxon>Paenibacillus</taxon>
    </lineage>
</organism>
<keyword evidence="3" id="KW-1185">Reference proteome</keyword>
<gene>
    <name evidence="2" type="ORF">ACFSW5_07710</name>
</gene>
<dbReference type="RefSeq" id="WP_379270959.1">
    <property type="nucleotide sequence ID" value="NZ_JBHUGT010000010.1"/>
</dbReference>
<feature type="compositionally biased region" description="Basic and acidic residues" evidence="1">
    <location>
        <begin position="48"/>
        <end position="60"/>
    </location>
</feature>
<comment type="caution">
    <text evidence="2">The sequence shown here is derived from an EMBL/GenBank/DDBJ whole genome shotgun (WGS) entry which is preliminary data.</text>
</comment>
<evidence type="ECO:0000313" key="2">
    <source>
        <dbReference type="EMBL" id="MFD2660156.1"/>
    </source>
</evidence>
<evidence type="ECO:0000256" key="1">
    <source>
        <dbReference type="SAM" id="MobiDB-lite"/>
    </source>
</evidence>
<dbReference type="Proteomes" id="UP001597493">
    <property type="component" value="Unassembled WGS sequence"/>
</dbReference>
<sequence length="60" mass="6781">MNIMDGMDAARFNSGNPHEKSKEEETNEANAEANAKMPMVLRNLNNKSDFDRTNPQQAKE</sequence>
<proteinExistence type="predicted"/>
<accession>A0ABW5QUJ7</accession>
<name>A0ABW5QUJ7_9BACL</name>